<protein>
    <submittedName>
        <fullName evidence="1">Uncharacterized protein</fullName>
    </submittedName>
</protein>
<reference evidence="1 2" key="1">
    <citation type="submission" date="2016-11" db="EMBL/GenBank/DDBJ databases">
        <authorList>
            <person name="Jaros S."/>
            <person name="Januszkiewicz K."/>
            <person name="Wedrychowicz H."/>
        </authorList>
    </citation>
    <scope>NUCLEOTIDE SEQUENCE [LARGE SCALE GENOMIC DNA]</scope>
    <source>
        <strain evidence="1 2">GAS242</strain>
    </source>
</reference>
<gene>
    <name evidence="1" type="ORF">SAMN05444169_7602</name>
</gene>
<evidence type="ECO:0000313" key="2">
    <source>
        <dbReference type="Proteomes" id="UP000190675"/>
    </source>
</evidence>
<name>A0A1M5T7R9_9BRAD</name>
<dbReference type="Proteomes" id="UP000190675">
    <property type="component" value="Chromosome I"/>
</dbReference>
<accession>A0A1M5T7R9</accession>
<dbReference type="AlphaFoldDB" id="A0A1M5T7R9"/>
<evidence type="ECO:0000313" key="1">
    <source>
        <dbReference type="EMBL" id="SHH46764.1"/>
    </source>
</evidence>
<dbReference type="EMBL" id="LT670818">
    <property type="protein sequence ID" value="SHH46764.1"/>
    <property type="molecule type" value="Genomic_DNA"/>
</dbReference>
<proteinExistence type="predicted"/>
<sequence>MKDTLLTIVQDILSSMDSDSVNSITDTTESLQVARLVRNTYYDIVDRTGLPSDDTMFNLVASGNALLPTLMTIPANISSVRWVKYDCRKVTDTDSFYTDVKWLTVKDFFNRSDQLRGSTDLTVGTSRIVIGANSIPFYFTNNLPPSYYTSPDDNQILFDSYDSAVDTTLQGSKTQCAGKINEVFSVVDSFVPPLNDAQFSLLRNEAKSLAFAELKQTVHAKAEGTSKRLWTSLQRNRRQINGRSAEFDRLPNYGRK</sequence>
<organism evidence="1 2">
    <name type="scientific">Bradyrhizobium erythrophlei</name>
    <dbReference type="NCBI Taxonomy" id="1437360"/>
    <lineage>
        <taxon>Bacteria</taxon>
        <taxon>Pseudomonadati</taxon>
        <taxon>Pseudomonadota</taxon>
        <taxon>Alphaproteobacteria</taxon>
        <taxon>Hyphomicrobiales</taxon>
        <taxon>Nitrobacteraceae</taxon>
        <taxon>Bradyrhizobium</taxon>
    </lineage>
</organism>